<dbReference type="AlphaFoldDB" id="A0A833VHY3"/>
<protein>
    <submittedName>
        <fullName evidence="2">Beta-galactosidase 6</fullName>
    </submittedName>
</protein>
<keyword evidence="3" id="KW-1185">Reference proteome</keyword>
<evidence type="ECO:0000259" key="1">
    <source>
        <dbReference type="Pfam" id="PF17834"/>
    </source>
</evidence>
<reference evidence="2" key="1">
    <citation type="submission" date="2020-01" db="EMBL/GenBank/DDBJ databases">
        <title>Genome sequence of Kobresia littledalei, the first chromosome-level genome in the family Cyperaceae.</title>
        <authorList>
            <person name="Qu G."/>
        </authorList>
    </citation>
    <scope>NUCLEOTIDE SEQUENCE</scope>
    <source>
        <strain evidence="2">C.B.Clarke</strain>
        <tissue evidence="2">Leaf</tissue>
    </source>
</reference>
<evidence type="ECO:0000313" key="2">
    <source>
        <dbReference type="EMBL" id="KAF3339116.1"/>
    </source>
</evidence>
<gene>
    <name evidence="2" type="ORF">FCM35_KLT16587</name>
</gene>
<dbReference type="GO" id="GO:0005975">
    <property type="term" value="P:carbohydrate metabolic process"/>
    <property type="evidence" value="ECO:0007669"/>
    <property type="project" value="InterPro"/>
</dbReference>
<evidence type="ECO:0000313" key="3">
    <source>
        <dbReference type="Proteomes" id="UP000623129"/>
    </source>
</evidence>
<comment type="caution">
    <text evidence="2">The sequence shown here is derived from an EMBL/GenBank/DDBJ whole genome shotgun (WGS) entry which is preliminary data.</text>
</comment>
<sequence>MAPLDEYGLVWQPTWAHLKQLHATVKQSARPLLYGTYSNLSLGNLTEAHVFQTGSNCVAFLVNANLHGKVDIQFRNNKFELLARSVIILSQCNKIIFNTAEVTAQSYTRSSKVLQFLNDASKWSWTSERIPDLKGAKFANKLLDQLSTTKDATDYLWYITSAHGNDQDPTATLEANFVPNKGDNTISLLSVMVGSPVKEPIQQLAKRIKAEVQ</sequence>
<proteinExistence type="predicted"/>
<dbReference type="EMBL" id="SWLB01000004">
    <property type="protein sequence ID" value="KAF3339116.1"/>
    <property type="molecule type" value="Genomic_DNA"/>
</dbReference>
<dbReference type="InterPro" id="IPR001944">
    <property type="entry name" value="Glycoside_Hdrlase_35"/>
</dbReference>
<organism evidence="2 3">
    <name type="scientific">Carex littledalei</name>
    <dbReference type="NCBI Taxonomy" id="544730"/>
    <lineage>
        <taxon>Eukaryota</taxon>
        <taxon>Viridiplantae</taxon>
        <taxon>Streptophyta</taxon>
        <taxon>Embryophyta</taxon>
        <taxon>Tracheophyta</taxon>
        <taxon>Spermatophyta</taxon>
        <taxon>Magnoliopsida</taxon>
        <taxon>Liliopsida</taxon>
        <taxon>Poales</taxon>
        <taxon>Cyperaceae</taxon>
        <taxon>Cyperoideae</taxon>
        <taxon>Cariceae</taxon>
        <taxon>Carex</taxon>
        <taxon>Carex subgen. Euthyceras</taxon>
    </lineage>
</organism>
<feature type="domain" description="Beta-galactosidase beta-sandwich" evidence="1">
    <location>
        <begin position="47"/>
        <end position="102"/>
    </location>
</feature>
<dbReference type="Proteomes" id="UP000623129">
    <property type="component" value="Unassembled WGS sequence"/>
</dbReference>
<dbReference type="GO" id="GO:0004553">
    <property type="term" value="F:hydrolase activity, hydrolyzing O-glycosyl compounds"/>
    <property type="evidence" value="ECO:0007669"/>
    <property type="project" value="InterPro"/>
</dbReference>
<dbReference type="PANTHER" id="PTHR23421">
    <property type="entry name" value="BETA-GALACTOSIDASE RELATED"/>
    <property type="match status" value="1"/>
</dbReference>
<dbReference type="InterPro" id="IPR041392">
    <property type="entry name" value="GHD"/>
</dbReference>
<dbReference type="Pfam" id="PF17834">
    <property type="entry name" value="GHD"/>
    <property type="match status" value="1"/>
</dbReference>
<accession>A0A833VHY3</accession>
<name>A0A833VHY3_9POAL</name>
<dbReference type="OrthoDB" id="1657402at2759"/>